<dbReference type="EMBL" id="CAUJNA010003519">
    <property type="protein sequence ID" value="CAJ1404010.1"/>
    <property type="molecule type" value="Genomic_DNA"/>
</dbReference>
<evidence type="ECO:0000313" key="1">
    <source>
        <dbReference type="EMBL" id="CAJ1404010.1"/>
    </source>
</evidence>
<keyword evidence="2" id="KW-1185">Reference proteome</keyword>
<protein>
    <submittedName>
        <fullName evidence="1">Uncharacterized protein</fullName>
    </submittedName>
</protein>
<gene>
    <name evidence="1" type="ORF">EVOR1521_LOCUS26556</name>
</gene>
<proteinExistence type="predicted"/>
<name>A0AA36JER4_9DINO</name>
<reference evidence="1" key="1">
    <citation type="submission" date="2023-08" db="EMBL/GenBank/DDBJ databases">
        <authorList>
            <person name="Chen Y."/>
            <person name="Shah S."/>
            <person name="Dougan E. K."/>
            <person name="Thang M."/>
            <person name="Chan C."/>
        </authorList>
    </citation>
    <scope>NUCLEOTIDE SEQUENCE</scope>
</reference>
<organism evidence="1 2">
    <name type="scientific">Effrenium voratum</name>
    <dbReference type="NCBI Taxonomy" id="2562239"/>
    <lineage>
        <taxon>Eukaryota</taxon>
        <taxon>Sar</taxon>
        <taxon>Alveolata</taxon>
        <taxon>Dinophyceae</taxon>
        <taxon>Suessiales</taxon>
        <taxon>Symbiodiniaceae</taxon>
        <taxon>Effrenium</taxon>
    </lineage>
</organism>
<sequence length="362" mass="39707">MAEEAKLEAQADRVAEVVSLSKGFQALEEVVKKDDAMMKQAHAYNRLSTAVLSLEDALLRGEAKQELEAVKRAAREAGDAFVLKLLEGLPASVVDRLGRIEPVPTESGLRQSLTAQLADWATAALVPPNSGLLGELLGQAFRQVYVLDGEDVRMPEETETAKNLRVLGSVAKMENVAEALPRLEGLSGSCKKRAAAATSAAREVLQLRWRRNRFTALRGNLLSPEEKLANYAARGEDPNKDKEWEDLFGPRSRDLRMGSLHGSFARAPMKRCTFDPVQTPLAVTCELDPQDFAKRCRVADDPASPDDLLKQSLLRYVRCGRYIDRSGIGDEVQDPAAPHEPLEGSYRSLLQTFRGLADATAV</sequence>
<dbReference type="AlphaFoldDB" id="A0AA36JER4"/>
<dbReference type="Proteomes" id="UP001178507">
    <property type="component" value="Unassembled WGS sequence"/>
</dbReference>
<comment type="caution">
    <text evidence="1">The sequence shown here is derived from an EMBL/GenBank/DDBJ whole genome shotgun (WGS) entry which is preliminary data.</text>
</comment>
<evidence type="ECO:0000313" key="2">
    <source>
        <dbReference type="Proteomes" id="UP001178507"/>
    </source>
</evidence>
<accession>A0AA36JER4</accession>